<keyword evidence="3" id="KW-1185">Reference proteome</keyword>
<protein>
    <submittedName>
        <fullName evidence="2">Uncharacterized protein</fullName>
    </submittedName>
</protein>
<dbReference type="EMBL" id="CM029046">
    <property type="protein sequence ID" value="KAG2592684.1"/>
    <property type="molecule type" value="Genomic_DNA"/>
</dbReference>
<comment type="caution">
    <text evidence="2">The sequence shown here is derived from an EMBL/GenBank/DDBJ whole genome shotgun (WGS) entry which is preliminary data.</text>
</comment>
<accession>A0A8T0S4V7</accession>
<evidence type="ECO:0000313" key="2">
    <source>
        <dbReference type="EMBL" id="KAG2592684.1"/>
    </source>
</evidence>
<feature type="compositionally biased region" description="Pro residues" evidence="1">
    <location>
        <begin position="7"/>
        <end position="20"/>
    </location>
</feature>
<proteinExistence type="predicted"/>
<evidence type="ECO:0000313" key="3">
    <source>
        <dbReference type="Proteomes" id="UP000823388"/>
    </source>
</evidence>
<dbReference type="AlphaFoldDB" id="A0A8T0S4V7"/>
<feature type="compositionally biased region" description="Polar residues" evidence="1">
    <location>
        <begin position="61"/>
        <end position="74"/>
    </location>
</feature>
<feature type="compositionally biased region" description="Polar residues" evidence="1">
    <location>
        <begin position="123"/>
        <end position="132"/>
    </location>
</feature>
<evidence type="ECO:0000256" key="1">
    <source>
        <dbReference type="SAM" id="MobiDB-lite"/>
    </source>
</evidence>
<gene>
    <name evidence="2" type="ORF">PVAP13_5NG572466</name>
</gene>
<name>A0A8T0S4V7_PANVG</name>
<dbReference type="Proteomes" id="UP000823388">
    <property type="component" value="Chromosome 5N"/>
</dbReference>
<organism evidence="2 3">
    <name type="scientific">Panicum virgatum</name>
    <name type="common">Blackwell switchgrass</name>
    <dbReference type="NCBI Taxonomy" id="38727"/>
    <lineage>
        <taxon>Eukaryota</taxon>
        <taxon>Viridiplantae</taxon>
        <taxon>Streptophyta</taxon>
        <taxon>Embryophyta</taxon>
        <taxon>Tracheophyta</taxon>
        <taxon>Spermatophyta</taxon>
        <taxon>Magnoliopsida</taxon>
        <taxon>Liliopsida</taxon>
        <taxon>Poales</taxon>
        <taxon>Poaceae</taxon>
        <taxon>PACMAD clade</taxon>
        <taxon>Panicoideae</taxon>
        <taxon>Panicodae</taxon>
        <taxon>Paniceae</taxon>
        <taxon>Panicinae</taxon>
        <taxon>Panicum</taxon>
        <taxon>Panicum sect. Hiantes</taxon>
    </lineage>
</organism>
<feature type="region of interest" description="Disordered" evidence="1">
    <location>
        <begin position="1"/>
        <end position="76"/>
    </location>
</feature>
<feature type="region of interest" description="Disordered" evidence="1">
    <location>
        <begin position="108"/>
        <end position="132"/>
    </location>
</feature>
<feature type="compositionally biased region" description="Pro residues" evidence="1">
    <location>
        <begin position="47"/>
        <end position="56"/>
    </location>
</feature>
<reference evidence="2 3" key="1">
    <citation type="submission" date="2020-05" db="EMBL/GenBank/DDBJ databases">
        <title>WGS assembly of Panicum virgatum.</title>
        <authorList>
            <person name="Lovell J.T."/>
            <person name="Jenkins J."/>
            <person name="Shu S."/>
            <person name="Juenger T.E."/>
            <person name="Schmutz J."/>
        </authorList>
    </citation>
    <scope>NUCLEOTIDE SEQUENCE [LARGE SCALE GENOMIC DNA]</scope>
    <source>
        <strain evidence="3">cv. AP13</strain>
    </source>
</reference>
<sequence>MLSSHSHPPPPPLSDPPPRAPTLRPRPYSSSIGTHPPALRSCCPPSRFAPPWPPPIRTAREASSTPSRPCSDTELTLDIQRGWTGGLTSDMAELSARSKKLSLTFPLPLHSQFPSSKNHHSPLHSSFQSGLD</sequence>